<evidence type="ECO:0000256" key="8">
    <source>
        <dbReference type="ARBA" id="ARBA00022989"/>
    </source>
</evidence>
<keyword evidence="13" id="KW-1185">Reference proteome</keyword>
<dbReference type="InterPro" id="IPR049625">
    <property type="entry name" value="Glyco_transf_61_cat"/>
</dbReference>
<evidence type="ECO:0000256" key="4">
    <source>
        <dbReference type="ARBA" id="ARBA00022676"/>
    </source>
</evidence>
<dbReference type="PANTHER" id="PTHR20961">
    <property type="entry name" value="GLYCOSYLTRANSFERASE"/>
    <property type="match status" value="1"/>
</dbReference>
<dbReference type="Pfam" id="PF05891">
    <property type="entry name" value="Methyltransf_PK"/>
    <property type="match status" value="1"/>
</dbReference>
<dbReference type="AlphaFoldDB" id="A0AAD5XUQ6"/>
<dbReference type="InterPro" id="IPR008576">
    <property type="entry name" value="MeTrfase_NTM1"/>
</dbReference>
<accession>A0AAD5XUQ6</accession>
<keyword evidence="8" id="KW-1133">Transmembrane helix</keyword>
<dbReference type="InterPro" id="IPR007657">
    <property type="entry name" value="Glycosyltransferase_61"/>
</dbReference>
<keyword evidence="7" id="KW-0812">Transmembrane</keyword>
<protein>
    <recommendedName>
        <fullName evidence="11">Glycosyltransferase 61 catalytic domain-containing protein</fullName>
    </recommendedName>
</protein>
<organism evidence="12 13">
    <name type="scientific">Clydaea vesicula</name>
    <dbReference type="NCBI Taxonomy" id="447962"/>
    <lineage>
        <taxon>Eukaryota</taxon>
        <taxon>Fungi</taxon>
        <taxon>Fungi incertae sedis</taxon>
        <taxon>Chytridiomycota</taxon>
        <taxon>Chytridiomycota incertae sedis</taxon>
        <taxon>Chytridiomycetes</taxon>
        <taxon>Lobulomycetales</taxon>
        <taxon>Lobulomycetaceae</taxon>
        <taxon>Clydaea</taxon>
    </lineage>
</organism>
<evidence type="ECO:0000313" key="13">
    <source>
        <dbReference type="Proteomes" id="UP001211065"/>
    </source>
</evidence>
<name>A0AAD5XUQ6_9FUNG</name>
<dbReference type="InterPro" id="IPR029063">
    <property type="entry name" value="SAM-dependent_MTases_sf"/>
</dbReference>
<evidence type="ECO:0000256" key="6">
    <source>
        <dbReference type="ARBA" id="ARBA00022691"/>
    </source>
</evidence>
<sequence>MVRVNLIHYDLELYLIRCKGGLKKNGLIGVKENLTKNGIALDEEDSSVTRNLLEYPTKLESPDDYYYLERLTTLYEIEKYPNIFQITMFDLSSKDLDENFPKGTCYQCYFSEYPFIRDEGYRCMKNLHLEENSKDFVNDIPKMHLPIIISTKNAEITMRGYLRKGNKLIIPNEACWSWHHGQVEGHFIPIQVNQPVFIITVYWMDNVWHVLGETMGRMAVHYDYLMSNKNILIHVAETHPNTMSARAMAFFGFPSERLISGAVNAPIALLPELPLYCGVPSYYQMKMLKKLVLKRLATYYPQLIDESKVVYEDYILVIKRSGSYRKVLNHDEMMAGLKSTFSQFKFKIFNDNPSPSIEESFWIFRNARLIIAPHGAGESNLLACREGTTVVEMLTNDNFIHVAYALSSQNLGLNYHGYVPDHSSYKGDFKVDVPELLDIIHKSKF</sequence>
<keyword evidence="9" id="KW-0472">Membrane</keyword>
<dbReference type="GO" id="GO:0005783">
    <property type="term" value="C:endoplasmic reticulum"/>
    <property type="evidence" value="ECO:0007669"/>
    <property type="project" value="TreeGrafter"/>
</dbReference>
<dbReference type="Proteomes" id="UP001211065">
    <property type="component" value="Unassembled WGS sequence"/>
</dbReference>
<comment type="subcellular location">
    <subcellularLocation>
        <location evidence="1">Membrane</location>
        <topology evidence="1">Single-pass membrane protein</topology>
    </subcellularLocation>
</comment>
<dbReference type="GO" id="GO:0008276">
    <property type="term" value="F:protein methyltransferase activity"/>
    <property type="evidence" value="ECO:0007669"/>
    <property type="project" value="UniProtKB-ARBA"/>
</dbReference>
<dbReference type="GO" id="GO:0035269">
    <property type="term" value="P:protein O-linked glycosylation via mannose"/>
    <property type="evidence" value="ECO:0007669"/>
    <property type="project" value="TreeGrafter"/>
</dbReference>
<dbReference type="GO" id="GO:0032259">
    <property type="term" value="P:methylation"/>
    <property type="evidence" value="ECO:0007669"/>
    <property type="project" value="UniProtKB-KW"/>
</dbReference>
<dbReference type="Gene3D" id="3.40.50.150">
    <property type="entry name" value="Vaccinia Virus protein VP39"/>
    <property type="match status" value="1"/>
</dbReference>
<evidence type="ECO:0000256" key="7">
    <source>
        <dbReference type="ARBA" id="ARBA00022692"/>
    </source>
</evidence>
<evidence type="ECO:0000256" key="3">
    <source>
        <dbReference type="ARBA" id="ARBA00022603"/>
    </source>
</evidence>
<dbReference type="GO" id="GO:0097363">
    <property type="term" value="F:protein O-acetylglucosaminyltransferase activity"/>
    <property type="evidence" value="ECO:0007669"/>
    <property type="project" value="TreeGrafter"/>
</dbReference>
<evidence type="ECO:0000256" key="5">
    <source>
        <dbReference type="ARBA" id="ARBA00022679"/>
    </source>
</evidence>
<reference evidence="12" key="1">
    <citation type="submission" date="2020-05" db="EMBL/GenBank/DDBJ databases">
        <title>Phylogenomic resolution of chytrid fungi.</title>
        <authorList>
            <person name="Stajich J.E."/>
            <person name="Amses K."/>
            <person name="Simmons R."/>
            <person name="Seto K."/>
            <person name="Myers J."/>
            <person name="Bonds A."/>
            <person name="Quandt C.A."/>
            <person name="Barry K."/>
            <person name="Liu P."/>
            <person name="Grigoriev I."/>
            <person name="Longcore J.E."/>
            <person name="James T.Y."/>
        </authorList>
    </citation>
    <scope>NUCLEOTIDE SEQUENCE</scope>
    <source>
        <strain evidence="12">JEL0476</strain>
    </source>
</reference>
<feature type="domain" description="Glycosyltransferase 61 catalytic" evidence="11">
    <location>
        <begin position="287"/>
        <end position="391"/>
    </location>
</feature>
<dbReference type="PANTHER" id="PTHR20961:SF38">
    <property type="entry name" value="PROTEIN O-LINKED-MANNOSE BETA-1,4-N-ACETYLGLUCOSAMINYLTRANSFERASE 2"/>
    <property type="match status" value="1"/>
</dbReference>
<keyword evidence="6" id="KW-0949">S-adenosyl-L-methionine</keyword>
<proteinExistence type="inferred from homology"/>
<evidence type="ECO:0000259" key="11">
    <source>
        <dbReference type="Pfam" id="PF04577"/>
    </source>
</evidence>
<evidence type="ECO:0000256" key="1">
    <source>
        <dbReference type="ARBA" id="ARBA00004167"/>
    </source>
</evidence>
<gene>
    <name evidence="12" type="ORF">HK099_005749</name>
</gene>
<keyword evidence="5" id="KW-0808">Transferase</keyword>
<dbReference type="Pfam" id="PF04577">
    <property type="entry name" value="Glyco_transf_61"/>
    <property type="match status" value="1"/>
</dbReference>
<evidence type="ECO:0000256" key="2">
    <source>
        <dbReference type="ARBA" id="ARBA00009059"/>
    </source>
</evidence>
<dbReference type="EMBL" id="JADGJW010000462">
    <property type="protein sequence ID" value="KAJ3216763.1"/>
    <property type="molecule type" value="Genomic_DNA"/>
</dbReference>
<comment type="caution">
    <text evidence="12">The sequence shown here is derived from an EMBL/GenBank/DDBJ whole genome shotgun (WGS) entry which is preliminary data.</text>
</comment>
<keyword evidence="4" id="KW-0328">Glycosyltransferase</keyword>
<evidence type="ECO:0000256" key="9">
    <source>
        <dbReference type="ARBA" id="ARBA00023136"/>
    </source>
</evidence>
<dbReference type="GO" id="GO:0016020">
    <property type="term" value="C:membrane"/>
    <property type="evidence" value="ECO:0007669"/>
    <property type="project" value="UniProtKB-SubCell"/>
</dbReference>
<comment type="similarity">
    <text evidence="2">Belongs to the methyltransferase superfamily. NTM1 family.</text>
</comment>
<keyword evidence="10" id="KW-0325">Glycoprotein</keyword>
<evidence type="ECO:0000313" key="12">
    <source>
        <dbReference type="EMBL" id="KAJ3216763.1"/>
    </source>
</evidence>
<evidence type="ECO:0000256" key="10">
    <source>
        <dbReference type="ARBA" id="ARBA00023180"/>
    </source>
</evidence>
<keyword evidence="3" id="KW-0489">Methyltransferase</keyword>